<dbReference type="GO" id="GO:0035145">
    <property type="term" value="C:exon-exon junction complex"/>
    <property type="evidence" value="ECO:0007669"/>
    <property type="project" value="TreeGrafter"/>
</dbReference>
<dbReference type="PANTHER" id="PTHR22959:SF0">
    <property type="entry name" value="PARTNER OF Y14 AND MAGO"/>
    <property type="match status" value="1"/>
</dbReference>
<feature type="region of interest" description="Disordered" evidence="1">
    <location>
        <begin position="190"/>
        <end position="211"/>
    </location>
</feature>
<dbReference type="InterPro" id="IPR039333">
    <property type="entry name" value="PYM1"/>
</dbReference>
<dbReference type="PANTHER" id="PTHR22959">
    <property type="entry name" value="PYM PROTEIN"/>
    <property type="match status" value="1"/>
</dbReference>
<feature type="compositionally biased region" description="Basic and acidic residues" evidence="1">
    <location>
        <begin position="200"/>
        <end position="211"/>
    </location>
</feature>
<organism evidence="3">
    <name type="scientific">Rhizophora mucronata</name>
    <name type="common">Asiatic mangrove</name>
    <dbReference type="NCBI Taxonomy" id="61149"/>
    <lineage>
        <taxon>Eukaryota</taxon>
        <taxon>Viridiplantae</taxon>
        <taxon>Streptophyta</taxon>
        <taxon>Embryophyta</taxon>
        <taxon>Tracheophyta</taxon>
        <taxon>Spermatophyta</taxon>
        <taxon>Magnoliopsida</taxon>
        <taxon>eudicotyledons</taxon>
        <taxon>Gunneridae</taxon>
        <taxon>Pentapetalae</taxon>
        <taxon>rosids</taxon>
        <taxon>fabids</taxon>
        <taxon>Malpighiales</taxon>
        <taxon>Rhizophoraceae</taxon>
        <taxon>Rhizophora</taxon>
    </lineage>
</organism>
<feature type="region of interest" description="Disordered" evidence="1">
    <location>
        <begin position="80"/>
        <end position="137"/>
    </location>
</feature>
<dbReference type="GO" id="GO:1903259">
    <property type="term" value="P:exon-exon junction complex disassembly"/>
    <property type="evidence" value="ECO:0007669"/>
    <property type="project" value="InterPro"/>
</dbReference>
<protein>
    <submittedName>
        <fullName evidence="3">Partner of Y14 and mago isoform X2</fullName>
    </submittedName>
</protein>
<reference evidence="3" key="1">
    <citation type="submission" date="2018-02" db="EMBL/GenBank/DDBJ databases">
        <title>Rhizophora mucronata_Transcriptome.</title>
        <authorList>
            <person name="Meera S.P."/>
            <person name="Sreeshan A."/>
            <person name="Augustine A."/>
        </authorList>
    </citation>
    <scope>NUCLEOTIDE SEQUENCE</scope>
    <source>
        <tissue evidence="3">Leaf</tissue>
    </source>
</reference>
<evidence type="ECO:0000256" key="1">
    <source>
        <dbReference type="SAM" id="MobiDB-lite"/>
    </source>
</evidence>
<accession>A0A2P2J1C7</accession>
<dbReference type="InterPro" id="IPR015362">
    <property type="entry name" value="WIBG_mago-bd"/>
</dbReference>
<feature type="compositionally biased region" description="Gly residues" evidence="1">
    <location>
        <begin position="1"/>
        <end position="12"/>
    </location>
</feature>
<dbReference type="Pfam" id="PF09282">
    <property type="entry name" value="Mago-bind"/>
    <property type="match status" value="1"/>
</dbReference>
<feature type="compositionally biased region" description="Basic and acidic residues" evidence="1">
    <location>
        <begin position="85"/>
        <end position="100"/>
    </location>
</feature>
<dbReference type="SUPFAM" id="SSF101931">
    <property type="entry name" value="Pym (Within the bgcn gene intron protein, WIBG), N-terminal domain"/>
    <property type="match status" value="1"/>
</dbReference>
<dbReference type="SMART" id="SM01273">
    <property type="entry name" value="Mago-bind"/>
    <property type="match status" value="1"/>
</dbReference>
<feature type="domain" description="WIBG Mago-binding" evidence="2">
    <location>
        <begin position="29"/>
        <end position="55"/>
    </location>
</feature>
<name>A0A2P2J1C7_RHIMU</name>
<evidence type="ECO:0000259" key="2">
    <source>
        <dbReference type="SMART" id="SM01273"/>
    </source>
</evidence>
<dbReference type="EMBL" id="GGEC01006771">
    <property type="protein sequence ID" value="MBW87254.1"/>
    <property type="molecule type" value="Transcribed_RNA"/>
</dbReference>
<dbReference type="GO" id="GO:0005737">
    <property type="term" value="C:cytoplasm"/>
    <property type="evidence" value="ECO:0007669"/>
    <property type="project" value="TreeGrafter"/>
</dbReference>
<sequence length="231" mass="25891">MASRNRGGGGAGEEQLKKMAELSKTLKEGERIVAPSRRPDGTFRKPIRIRANYVPQDEVAIYQSKGALWKKEMESAVPPGYDAALDAKPKTKSAKRNERKKEKRLQAALEKGKNLEAGTDGEMKAEETLSTEDTGHTFETVKSLTSQMNKLDVTAIPLEDTPSADSIDSTDLDIDKKIRALKKKIRLAEEKQQKTVPLDLKPEQMDRSTKLENWRQELKCLEDKKAERPAS</sequence>
<dbReference type="AlphaFoldDB" id="A0A2P2J1C7"/>
<feature type="compositionally biased region" description="Basic and acidic residues" evidence="1">
    <location>
        <begin position="14"/>
        <end position="43"/>
    </location>
</feature>
<dbReference type="InterPro" id="IPR036348">
    <property type="entry name" value="WIBG_N_sf"/>
</dbReference>
<evidence type="ECO:0000313" key="3">
    <source>
        <dbReference type="EMBL" id="MBW87254.1"/>
    </source>
</evidence>
<dbReference type="GO" id="GO:0003723">
    <property type="term" value="F:RNA binding"/>
    <property type="evidence" value="ECO:0007669"/>
    <property type="project" value="TreeGrafter"/>
</dbReference>
<proteinExistence type="predicted"/>
<feature type="region of interest" description="Disordered" evidence="1">
    <location>
        <begin position="1"/>
        <end position="43"/>
    </location>
</feature>